<keyword evidence="5" id="KW-1185">Reference proteome</keyword>
<organism evidence="3 5">
    <name type="scientific">Suillus discolor</name>
    <dbReference type="NCBI Taxonomy" id="1912936"/>
    <lineage>
        <taxon>Eukaryota</taxon>
        <taxon>Fungi</taxon>
        <taxon>Dikarya</taxon>
        <taxon>Basidiomycota</taxon>
        <taxon>Agaricomycotina</taxon>
        <taxon>Agaricomycetes</taxon>
        <taxon>Agaricomycetidae</taxon>
        <taxon>Boletales</taxon>
        <taxon>Suillineae</taxon>
        <taxon>Suillaceae</taxon>
        <taxon>Suillus</taxon>
    </lineage>
</organism>
<keyword evidence="1" id="KW-1133">Transmembrane helix</keyword>
<reference evidence="3" key="1">
    <citation type="journal article" date="2020" name="New Phytol.">
        <title>Comparative genomics reveals dynamic genome evolution in host specialist ectomycorrhizal fungi.</title>
        <authorList>
            <person name="Lofgren L.A."/>
            <person name="Nguyen N.H."/>
            <person name="Vilgalys R."/>
            <person name="Ruytinx J."/>
            <person name="Liao H.L."/>
            <person name="Branco S."/>
            <person name="Kuo A."/>
            <person name="LaButti K."/>
            <person name="Lipzen A."/>
            <person name="Andreopoulos W."/>
            <person name="Pangilinan J."/>
            <person name="Riley R."/>
            <person name="Hundley H."/>
            <person name="Na H."/>
            <person name="Barry K."/>
            <person name="Grigoriev I.V."/>
            <person name="Stajich J.E."/>
            <person name="Kennedy P.G."/>
        </authorList>
    </citation>
    <scope>NUCLEOTIDE SEQUENCE</scope>
    <source>
        <strain evidence="3">FC423</strain>
    </source>
</reference>
<evidence type="ECO:0000313" key="5">
    <source>
        <dbReference type="Proteomes" id="UP000823399"/>
    </source>
</evidence>
<evidence type="ECO:0000313" key="3">
    <source>
        <dbReference type="EMBL" id="KAG2085295.1"/>
    </source>
</evidence>
<keyword evidence="1" id="KW-0812">Transmembrane</keyword>
<dbReference type="EMBL" id="JABBWM010000001">
    <property type="protein sequence ID" value="KAG2120399.1"/>
    <property type="molecule type" value="Genomic_DNA"/>
</dbReference>
<sequence>MVLCLFSLEFLVSLGTLLLFTSPVGNYVLVVLSPKFHEVLPCSWWGPLSVGYILVICVPTRQVRTSRPPRIKK</sequence>
<proteinExistence type="predicted"/>
<dbReference type="AlphaFoldDB" id="A0A9P7EQW2"/>
<evidence type="ECO:0000313" key="2">
    <source>
        <dbReference type="EMBL" id="KAG2085285.1"/>
    </source>
</evidence>
<protein>
    <submittedName>
        <fullName evidence="3">Uncharacterized protein</fullName>
    </submittedName>
</protein>
<dbReference type="GeneID" id="64697001"/>
<keyword evidence="1" id="KW-0472">Membrane</keyword>
<comment type="caution">
    <text evidence="3">The sequence shown here is derived from an EMBL/GenBank/DDBJ whole genome shotgun (WGS) entry which is preliminary data.</text>
</comment>
<feature type="transmembrane region" description="Helical" evidence="1">
    <location>
        <begin position="43"/>
        <end position="63"/>
    </location>
</feature>
<evidence type="ECO:0000313" key="4">
    <source>
        <dbReference type="EMBL" id="KAG2120399.1"/>
    </source>
</evidence>
<accession>A0A9P7EQW2</accession>
<gene>
    <name evidence="4" type="ORF">F5147DRAFT_661929</name>
    <name evidence="2" type="ORF">F5147DRAFT_730531</name>
    <name evidence="3" type="ORF">F5147DRAFT_730616</name>
</gene>
<evidence type="ECO:0000256" key="1">
    <source>
        <dbReference type="SAM" id="Phobius"/>
    </source>
</evidence>
<dbReference type="Proteomes" id="UP000823399">
    <property type="component" value="Unassembled WGS sequence"/>
</dbReference>
<dbReference type="EMBL" id="JABBWM010000179">
    <property type="protein sequence ID" value="KAG2085295.1"/>
    <property type="molecule type" value="Genomic_DNA"/>
</dbReference>
<name>A0A9P7EQW2_9AGAM</name>
<dbReference type="RefSeq" id="XP_041299775.1">
    <property type="nucleotide sequence ID" value="XM_041434742.1"/>
</dbReference>
<dbReference type="EMBL" id="JABBWM010000179">
    <property type="protein sequence ID" value="KAG2085285.1"/>
    <property type="molecule type" value="Genomic_DNA"/>
</dbReference>